<name>A0A0A1DJN6_NOCSI</name>
<gene>
    <name evidence="1" type="ORF">KR76_13590</name>
</gene>
<organism evidence="1 2">
    <name type="scientific">Nocardioides simplex</name>
    <name type="common">Arthrobacter simplex</name>
    <dbReference type="NCBI Taxonomy" id="2045"/>
    <lineage>
        <taxon>Bacteria</taxon>
        <taxon>Bacillati</taxon>
        <taxon>Actinomycetota</taxon>
        <taxon>Actinomycetes</taxon>
        <taxon>Propionibacteriales</taxon>
        <taxon>Nocardioidaceae</taxon>
        <taxon>Pimelobacter</taxon>
    </lineage>
</organism>
<dbReference type="SUPFAM" id="SSF56784">
    <property type="entry name" value="HAD-like"/>
    <property type="match status" value="1"/>
</dbReference>
<dbReference type="EMBL" id="CP009896">
    <property type="protein sequence ID" value="AIY17524.1"/>
    <property type="molecule type" value="Genomic_DNA"/>
</dbReference>
<protein>
    <submittedName>
        <fullName evidence="1">Hydrolase (HAD superfamily)</fullName>
    </submittedName>
</protein>
<dbReference type="PANTHER" id="PTHR10000:SF8">
    <property type="entry name" value="HAD SUPERFAMILY HYDROLASE-LIKE, TYPE 3"/>
    <property type="match status" value="1"/>
</dbReference>
<dbReference type="Pfam" id="PF08282">
    <property type="entry name" value="Hydrolase_3"/>
    <property type="match status" value="1"/>
</dbReference>
<accession>A0A0A1DJN6</accession>
<evidence type="ECO:0000313" key="1">
    <source>
        <dbReference type="EMBL" id="AIY17524.1"/>
    </source>
</evidence>
<dbReference type="GO" id="GO:0000287">
    <property type="term" value="F:magnesium ion binding"/>
    <property type="evidence" value="ECO:0007669"/>
    <property type="project" value="TreeGrafter"/>
</dbReference>
<dbReference type="HOGENOM" id="CLU_044146_0_0_11"/>
<dbReference type="eggNOG" id="COG0561">
    <property type="taxonomic scope" value="Bacteria"/>
</dbReference>
<dbReference type="GO" id="GO:0005829">
    <property type="term" value="C:cytosol"/>
    <property type="evidence" value="ECO:0007669"/>
    <property type="project" value="TreeGrafter"/>
</dbReference>
<dbReference type="RefSeq" id="WP_038678966.1">
    <property type="nucleotide sequence ID" value="NZ_BJMC01000009.1"/>
</dbReference>
<evidence type="ECO:0000313" key="2">
    <source>
        <dbReference type="Proteomes" id="UP000030300"/>
    </source>
</evidence>
<dbReference type="OrthoDB" id="3180855at2"/>
<dbReference type="GO" id="GO:0016791">
    <property type="term" value="F:phosphatase activity"/>
    <property type="evidence" value="ECO:0007669"/>
    <property type="project" value="TreeGrafter"/>
</dbReference>
<proteinExistence type="predicted"/>
<dbReference type="KEGG" id="psim:KR76_13590"/>
<dbReference type="Gene3D" id="3.30.1240.10">
    <property type="match status" value="1"/>
</dbReference>
<sequence>MSLLVATDLDGTLLPYDSATVPSYTAEVLRHADEEGIPIVFVTARPLRWMEPLWPYVGRHGRAIVSNGAITYDVHRRAPITVAGIEPGPGLELVAAIAESVPGASFAVECLDGIRQDPHWEEPYHLPAGAVRGPLADVWDLTAVKLLVRAPGSSPDALREGVVAAVGERATPTWSVPGLMEISATGVTKASALVALCEGLGVGPEDVVAFGDMPNDIPMLAWAGTSYAMADAHESVREVAGHVAPACADEGVAQVLDRLLTQRS</sequence>
<dbReference type="GeneID" id="96609901"/>
<dbReference type="Proteomes" id="UP000030300">
    <property type="component" value="Chromosome"/>
</dbReference>
<keyword evidence="1" id="KW-0378">Hydrolase</keyword>
<dbReference type="InterPro" id="IPR036412">
    <property type="entry name" value="HAD-like_sf"/>
</dbReference>
<dbReference type="InterPro" id="IPR023214">
    <property type="entry name" value="HAD_sf"/>
</dbReference>
<dbReference type="AlphaFoldDB" id="A0A0A1DJN6"/>
<reference evidence="1 2" key="1">
    <citation type="journal article" date="2015" name="Genome Announc.">
        <title>Complete Genome Sequence of Steroid-Transforming Nocardioides simplex VKM Ac-2033D.</title>
        <authorList>
            <person name="Shtratnikova V.Y."/>
            <person name="Schelkunov M.I."/>
            <person name="Pekov Y.A."/>
            <person name="Fokina V.V."/>
            <person name="Logacheva M.D."/>
            <person name="Sokolov S.L."/>
            <person name="Bragin E.Y."/>
            <person name="Ashapkin V.V."/>
            <person name="Donova M.V."/>
        </authorList>
    </citation>
    <scope>NUCLEOTIDE SEQUENCE [LARGE SCALE GENOMIC DNA]</scope>
    <source>
        <strain evidence="1 2">VKM Ac-2033D</strain>
    </source>
</reference>
<dbReference type="Gene3D" id="3.40.50.1000">
    <property type="entry name" value="HAD superfamily/HAD-like"/>
    <property type="match status" value="1"/>
</dbReference>
<dbReference type="STRING" id="2045.KR76_13590"/>
<keyword evidence="2" id="KW-1185">Reference proteome</keyword>
<dbReference type="PANTHER" id="PTHR10000">
    <property type="entry name" value="PHOSPHOSERINE PHOSPHATASE"/>
    <property type="match status" value="1"/>
</dbReference>